<dbReference type="PANTHER" id="PTHR30055">
    <property type="entry name" value="HTH-TYPE TRANSCRIPTIONAL REGULATOR RUTR"/>
    <property type="match status" value="1"/>
</dbReference>
<dbReference type="OrthoDB" id="5242390at2"/>
<evidence type="ECO:0000256" key="3">
    <source>
        <dbReference type="ARBA" id="ARBA00023163"/>
    </source>
</evidence>
<dbReference type="PROSITE" id="PS01081">
    <property type="entry name" value="HTH_TETR_1"/>
    <property type="match status" value="1"/>
</dbReference>
<protein>
    <submittedName>
        <fullName evidence="6">TetR/AcrR family transcriptional regulator</fullName>
    </submittedName>
</protein>
<accession>A0A4P6JK25</accession>
<evidence type="ECO:0000313" key="6">
    <source>
        <dbReference type="EMBL" id="QBD75312.1"/>
    </source>
</evidence>
<dbReference type="RefSeq" id="WP_129885911.1">
    <property type="nucleotide sequence ID" value="NZ_CP035758.1"/>
</dbReference>
<gene>
    <name evidence="6" type="ORF">EPA93_04585</name>
</gene>
<dbReference type="Pfam" id="PF00440">
    <property type="entry name" value="TetR_N"/>
    <property type="match status" value="1"/>
</dbReference>
<dbReference type="KEGG" id="kbs:EPA93_04585"/>
<dbReference type="EMBL" id="CP035758">
    <property type="protein sequence ID" value="QBD75312.1"/>
    <property type="molecule type" value="Genomic_DNA"/>
</dbReference>
<dbReference type="InterPro" id="IPR023772">
    <property type="entry name" value="DNA-bd_HTH_TetR-type_CS"/>
</dbReference>
<keyword evidence="3" id="KW-0804">Transcription</keyword>
<dbReference type="InterPro" id="IPR001647">
    <property type="entry name" value="HTH_TetR"/>
</dbReference>
<sequence length="204" mass="22771">MDQQKEGRPVVRRARGLQRIASILDAAETVFAKEGFDSVTTHQIAAQAEISPGSLYQFFSNKEEIAQALAARYIEELQGVYGTIFSLEAAALPFSQWLDQVVDGLIAFHLAHPAFDILFDAPPSLAVAGLTQQLPKELQARFELGFQVRAPHLPAKERRLSATMSVQLFKAVPRLILKAEEAERKVLINELKTLLQRYLEPYLA</sequence>
<evidence type="ECO:0000256" key="1">
    <source>
        <dbReference type="ARBA" id="ARBA00023015"/>
    </source>
</evidence>
<dbReference type="InterPro" id="IPR041669">
    <property type="entry name" value="TetR_C_15"/>
</dbReference>
<dbReference type="InterPro" id="IPR050109">
    <property type="entry name" value="HTH-type_TetR-like_transc_reg"/>
</dbReference>
<evidence type="ECO:0000256" key="2">
    <source>
        <dbReference type="ARBA" id="ARBA00023125"/>
    </source>
</evidence>
<dbReference type="InterPro" id="IPR009057">
    <property type="entry name" value="Homeodomain-like_sf"/>
</dbReference>
<dbReference type="GO" id="GO:0003700">
    <property type="term" value="F:DNA-binding transcription factor activity"/>
    <property type="evidence" value="ECO:0007669"/>
    <property type="project" value="TreeGrafter"/>
</dbReference>
<keyword evidence="1" id="KW-0805">Transcription regulation</keyword>
<dbReference type="PROSITE" id="PS50977">
    <property type="entry name" value="HTH_TETR_2"/>
    <property type="match status" value="1"/>
</dbReference>
<evidence type="ECO:0000313" key="7">
    <source>
        <dbReference type="Proteomes" id="UP000290365"/>
    </source>
</evidence>
<keyword evidence="2 4" id="KW-0238">DNA-binding</keyword>
<reference evidence="6 7" key="1">
    <citation type="submission" date="2019-01" db="EMBL/GenBank/DDBJ databases">
        <title>Ktedonosporobacter rubrisoli SCAWS-G2.</title>
        <authorList>
            <person name="Huang Y."/>
            <person name="Yan B."/>
        </authorList>
    </citation>
    <scope>NUCLEOTIDE SEQUENCE [LARGE SCALE GENOMIC DNA]</scope>
    <source>
        <strain evidence="6 7">SCAWS-G2</strain>
    </source>
</reference>
<keyword evidence="7" id="KW-1185">Reference proteome</keyword>
<dbReference type="Pfam" id="PF17918">
    <property type="entry name" value="TetR_C_15"/>
    <property type="match status" value="1"/>
</dbReference>
<organism evidence="6 7">
    <name type="scientific">Ktedonosporobacter rubrisoli</name>
    <dbReference type="NCBI Taxonomy" id="2509675"/>
    <lineage>
        <taxon>Bacteria</taxon>
        <taxon>Bacillati</taxon>
        <taxon>Chloroflexota</taxon>
        <taxon>Ktedonobacteria</taxon>
        <taxon>Ktedonobacterales</taxon>
        <taxon>Ktedonosporobacteraceae</taxon>
        <taxon>Ktedonosporobacter</taxon>
    </lineage>
</organism>
<dbReference type="PRINTS" id="PR00455">
    <property type="entry name" value="HTHTETR"/>
</dbReference>
<feature type="domain" description="HTH tetR-type" evidence="5">
    <location>
        <begin position="17"/>
        <end position="77"/>
    </location>
</feature>
<dbReference type="AlphaFoldDB" id="A0A4P6JK25"/>
<proteinExistence type="predicted"/>
<dbReference type="Gene3D" id="1.10.357.10">
    <property type="entry name" value="Tetracycline Repressor, domain 2"/>
    <property type="match status" value="1"/>
</dbReference>
<evidence type="ECO:0000256" key="4">
    <source>
        <dbReference type="PROSITE-ProRule" id="PRU00335"/>
    </source>
</evidence>
<evidence type="ECO:0000259" key="5">
    <source>
        <dbReference type="PROSITE" id="PS50977"/>
    </source>
</evidence>
<feature type="DNA-binding region" description="H-T-H motif" evidence="4">
    <location>
        <begin position="40"/>
        <end position="59"/>
    </location>
</feature>
<dbReference type="GO" id="GO:0000976">
    <property type="term" value="F:transcription cis-regulatory region binding"/>
    <property type="evidence" value="ECO:0007669"/>
    <property type="project" value="TreeGrafter"/>
</dbReference>
<dbReference type="PANTHER" id="PTHR30055:SF234">
    <property type="entry name" value="HTH-TYPE TRANSCRIPTIONAL REGULATOR BETI"/>
    <property type="match status" value="1"/>
</dbReference>
<dbReference type="SUPFAM" id="SSF46689">
    <property type="entry name" value="Homeodomain-like"/>
    <property type="match status" value="1"/>
</dbReference>
<name>A0A4P6JK25_KTERU</name>
<dbReference type="Proteomes" id="UP000290365">
    <property type="component" value="Chromosome"/>
</dbReference>